<gene>
    <name evidence="1" type="ORF">PRZ48_005844</name>
</gene>
<sequence>MQLPIHPHPSQDSESAAARVFNIPELLETVLLNLSTKDLLLSQRTSRSFRFTVEGSIRLRRKLFFEPDWNLEGRLFDAYASNNRPGRKPENNRLLLRAFPGCYPTITLVIVSDSASQKEGGLTQSTLSGGLARRGSEQWSWDVCISFPADKKPSCSPAVDYPEASWRKMFLSQPPCQSLYLVRRWQRSKKPAMVREAGITMGDFFTEATQEQPCYDNWNWHQSYISSDADWHFEGNIKCSSVEETSASGSAGSADAKLLSEYSYSKTLLNGRVRALSDEWDPGHAVEFGAAAAVQT</sequence>
<proteinExistence type="predicted"/>
<keyword evidence="2" id="KW-1185">Reference proteome</keyword>
<organism evidence="1 2">
    <name type="scientific">Zasmidium cellare</name>
    <name type="common">Wine cellar mold</name>
    <name type="synonym">Racodium cellare</name>
    <dbReference type="NCBI Taxonomy" id="395010"/>
    <lineage>
        <taxon>Eukaryota</taxon>
        <taxon>Fungi</taxon>
        <taxon>Dikarya</taxon>
        <taxon>Ascomycota</taxon>
        <taxon>Pezizomycotina</taxon>
        <taxon>Dothideomycetes</taxon>
        <taxon>Dothideomycetidae</taxon>
        <taxon>Mycosphaerellales</taxon>
        <taxon>Mycosphaerellaceae</taxon>
        <taxon>Zasmidium</taxon>
    </lineage>
</organism>
<dbReference type="InterPro" id="IPR036047">
    <property type="entry name" value="F-box-like_dom_sf"/>
</dbReference>
<reference evidence="1 2" key="1">
    <citation type="journal article" date="2023" name="G3 (Bethesda)">
        <title>A chromosome-level genome assembly of Zasmidium syzygii isolated from banana leaves.</title>
        <authorList>
            <person name="van Westerhoven A.C."/>
            <person name="Mehrabi R."/>
            <person name="Talebi R."/>
            <person name="Steentjes M.B.F."/>
            <person name="Corcolon B."/>
            <person name="Chong P.A."/>
            <person name="Kema G.H.J."/>
            <person name="Seidl M.F."/>
        </authorList>
    </citation>
    <scope>NUCLEOTIDE SEQUENCE [LARGE SCALE GENOMIC DNA]</scope>
    <source>
        <strain evidence="1 2">P124</strain>
    </source>
</reference>
<evidence type="ECO:0008006" key="3">
    <source>
        <dbReference type="Google" id="ProtNLM"/>
    </source>
</evidence>
<comment type="caution">
    <text evidence="1">The sequence shown here is derived from an EMBL/GenBank/DDBJ whole genome shotgun (WGS) entry which is preliminary data.</text>
</comment>
<evidence type="ECO:0000313" key="1">
    <source>
        <dbReference type="EMBL" id="KAK4502419.1"/>
    </source>
</evidence>
<dbReference type="Proteomes" id="UP001305779">
    <property type="component" value="Unassembled WGS sequence"/>
</dbReference>
<name>A0ABR0ELF6_ZASCE</name>
<protein>
    <recommendedName>
        <fullName evidence="3">F-box domain-containing protein</fullName>
    </recommendedName>
</protein>
<accession>A0ABR0ELF6</accession>
<dbReference type="SUPFAM" id="SSF81383">
    <property type="entry name" value="F-box domain"/>
    <property type="match status" value="1"/>
</dbReference>
<evidence type="ECO:0000313" key="2">
    <source>
        <dbReference type="Proteomes" id="UP001305779"/>
    </source>
</evidence>
<dbReference type="EMBL" id="JAXOVC010000004">
    <property type="protein sequence ID" value="KAK4502419.1"/>
    <property type="molecule type" value="Genomic_DNA"/>
</dbReference>